<dbReference type="SUPFAM" id="SSF53448">
    <property type="entry name" value="Nucleotide-diphospho-sugar transferases"/>
    <property type="match status" value="1"/>
</dbReference>
<name>A0ABW4M2F4_9HYPH</name>
<evidence type="ECO:0000256" key="1">
    <source>
        <dbReference type="ARBA" id="ARBA00004141"/>
    </source>
</evidence>
<evidence type="ECO:0000256" key="3">
    <source>
        <dbReference type="ARBA" id="ARBA00022679"/>
    </source>
</evidence>
<dbReference type="Pfam" id="PF13632">
    <property type="entry name" value="Glyco_trans_2_3"/>
    <property type="match status" value="1"/>
</dbReference>
<proteinExistence type="predicted"/>
<organism evidence="9 10">
    <name type="scientific">Rhizobium helianthi</name>
    <dbReference type="NCBI Taxonomy" id="1132695"/>
    <lineage>
        <taxon>Bacteria</taxon>
        <taxon>Pseudomonadati</taxon>
        <taxon>Pseudomonadota</taxon>
        <taxon>Alphaproteobacteria</taxon>
        <taxon>Hyphomicrobiales</taxon>
        <taxon>Rhizobiaceae</taxon>
        <taxon>Rhizobium/Agrobacterium group</taxon>
        <taxon>Rhizobium</taxon>
    </lineage>
</organism>
<evidence type="ECO:0000256" key="7">
    <source>
        <dbReference type="SAM" id="Phobius"/>
    </source>
</evidence>
<dbReference type="InterPro" id="IPR001173">
    <property type="entry name" value="Glyco_trans_2-like"/>
</dbReference>
<feature type="transmembrane region" description="Helical" evidence="7">
    <location>
        <begin position="548"/>
        <end position="570"/>
    </location>
</feature>
<dbReference type="PANTHER" id="PTHR43867">
    <property type="entry name" value="CELLULOSE SYNTHASE CATALYTIC SUBUNIT A [UDP-FORMING]"/>
    <property type="match status" value="1"/>
</dbReference>
<evidence type="ECO:0000256" key="2">
    <source>
        <dbReference type="ARBA" id="ARBA00022676"/>
    </source>
</evidence>
<feature type="transmembrane region" description="Helical" evidence="7">
    <location>
        <begin position="219"/>
        <end position="239"/>
    </location>
</feature>
<dbReference type="PANTHER" id="PTHR43867:SF2">
    <property type="entry name" value="CELLULOSE SYNTHASE CATALYTIC SUBUNIT A [UDP-FORMING]"/>
    <property type="match status" value="1"/>
</dbReference>
<comment type="caution">
    <text evidence="9">The sequence shown here is derived from an EMBL/GenBank/DDBJ whole genome shotgun (WGS) entry which is preliminary data.</text>
</comment>
<evidence type="ECO:0000259" key="8">
    <source>
        <dbReference type="Pfam" id="PF13632"/>
    </source>
</evidence>
<dbReference type="InterPro" id="IPR029044">
    <property type="entry name" value="Nucleotide-diphossugar_trans"/>
</dbReference>
<gene>
    <name evidence="9" type="ORF">ACFSE1_07440</name>
</gene>
<keyword evidence="3" id="KW-0808">Transferase</keyword>
<feature type="transmembrane region" description="Helical" evidence="7">
    <location>
        <begin position="194"/>
        <end position="213"/>
    </location>
</feature>
<evidence type="ECO:0000256" key="5">
    <source>
        <dbReference type="ARBA" id="ARBA00022989"/>
    </source>
</evidence>
<keyword evidence="4 7" id="KW-0812">Transmembrane</keyword>
<evidence type="ECO:0000256" key="6">
    <source>
        <dbReference type="ARBA" id="ARBA00023136"/>
    </source>
</evidence>
<feature type="domain" description="Glycosyltransferase 2-like" evidence="8">
    <location>
        <begin position="343"/>
        <end position="535"/>
    </location>
</feature>
<evidence type="ECO:0000313" key="9">
    <source>
        <dbReference type="EMBL" id="MFD1745287.1"/>
    </source>
</evidence>
<dbReference type="RefSeq" id="WP_377398683.1">
    <property type="nucleotide sequence ID" value="NZ_JBHUEQ010000013.1"/>
</dbReference>
<feature type="transmembrane region" description="Helical" evidence="7">
    <location>
        <begin position="582"/>
        <end position="603"/>
    </location>
</feature>
<evidence type="ECO:0000313" key="10">
    <source>
        <dbReference type="Proteomes" id="UP001597322"/>
    </source>
</evidence>
<dbReference type="Proteomes" id="UP001597322">
    <property type="component" value="Unassembled WGS sequence"/>
</dbReference>
<comment type="subcellular location">
    <subcellularLocation>
        <location evidence="1">Membrane</location>
        <topology evidence="1">Multi-pass membrane protein</topology>
    </subcellularLocation>
</comment>
<accession>A0ABW4M2F4</accession>
<keyword evidence="6 7" id="KW-0472">Membrane</keyword>
<evidence type="ECO:0000256" key="4">
    <source>
        <dbReference type="ARBA" id="ARBA00022692"/>
    </source>
</evidence>
<sequence length="628" mass="70582">MADRPGLHRRTTSAKPAFLTLVEDSRESETSAMALLGLPELLIRRLATQASLHGTSLEEELLQQGYMREDAYYGAFADLLGLPFLSNIPEGAVQDMEGLDTQLQTPSQLRIRDDVSAPVIAIVPHAAQLEHLAHRLRTTPSLHHRMVITTPSAVRRAVWAAGASRRVRSVVFELFETLPDASARIVATGKQGMLAGMVLATVLIACMSNPGLFFPLLHILLSSIYFLALMLRCLALILVRQQAPPPAFIDLPRSLPRYSVMVALYREGDMVAQLVRNLDRLEWPRSLLDIKLVCEADDRETLDALASIDLPPHFEVVEVPAFQPRTKPKALSYALGSVRGEFVAVYDAEDRPHPKQLLEAHQRFRRVPREVACLQAPLVIANLGESTVSALFAMEYAALFRGILPMLAWMKMPLPLGGTSNHFRTTVLREVGGWDPFNVTEDADLGMRLFRSGYRSQTLRYQTLEDAPTSYAVWLGQRTRWFKGWFQTWLVVMRHPWTAIREMGLGPMLIFQLMIGGMLVSALLHPLLPIFLLTFTGHLLFEPDQPPHLMAILDLINVVASYGVFLALGFRCMIGEEKRRIGWKWLALPLYWLMVSGAAWRAANELRKKPFFWSKTSHRPSGATEMKE</sequence>
<protein>
    <submittedName>
        <fullName evidence="9">Glycosyltransferase family 2 protein</fullName>
    </submittedName>
</protein>
<dbReference type="Gene3D" id="3.90.550.10">
    <property type="entry name" value="Spore Coat Polysaccharide Biosynthesis Protein SpsA, Chain A"/>
    <property type="match status" value="1"/>
</dbReference>
<reference evidence="10" key="1">
    <citation type="journal article" date="2019" name="Int. J. Syst. Evol. Microbiol.">
        <title>The Global Catalogue of Microorganisms (GCM) 10K type strain sequencing project: providing services to taxonomists for standard genome sequencing and annotation.</title>
        <authorList>
            <consortium name="The Broad Institute Genomics Platform"/>
            <consortium name="The Broad Institute Genome Sequencing Center for Infectious Disease"/>
            <person name="Wu L."/>
            <person name="Ma J."/>
        </authorList>
    </citation>
    <scope>NUCLEOTIDE SEQUENCE [LARGE SCALE GENOMIC DNA]</scope>
    <source>
        <strain evidence="10">CG52</strain>
    </source>
</reference>
<dbReference type="InterPro" id="IPR050321">
    <property type="entry name" value="Glycosyltr_2/OpgH_subfam"/>
</dbReference>
<keyword evidence="2" id="KW-0328">Glycosyltransferase</keyword>
<keyword evidence="10" id="KW-1185">Reference proteome</keyword>
<keyword evidence="5 7" id="KW-1133">Transmembrane helix</keyword>
<feature type="transmembrane region" description="Helical" evidence="7">
    <location>
        <begin position="509"/>
        <end position="528"/>
    </location>
</feature>
<dbReference type="EMBL" id="JBHUEQ010000013">
    <property type="protein sequence ID" value="MFD1745287.1"/>
    <property type="molecule type" value="Genomic_DNA"/>
</dbReference>